<sequence>MNVVEGRLKVTNGKKIAIISTRWNHFIVDRLVEGAKDAFLRHGGVEEDVTHVLIPGAFELPMVVDQILASGKYDAVCALGAVIRGATPHFDYVSAEATKGIATMSLKYQKPVSFGLLTTDTIEQAIERAGTKAGNKGFEAMTTVIEMLDLYENI</sequence>
<evidence type="ECO:0000256" key="7">
    <source>
        <dbReference type="ARBA" id="ARBA00058151"/>
    </source>
</evidence>
<evidence type="ECO:0000256" key="8">
    <source>
        <dbReference type="ARBA" id="ARBA00072606"/>
    </source>
</evidence>
<comment type="catalytic activity">
    <reaction evidence="6 9">
        <text>(2S)-2-hydroxy-3-oxobutyl phosphate + 5-amino-6-(D-ribitylamino)uracil = 6,7-dimethyl-8-(1-D-ribityl)lumazine + phosphate + 2 H2O + H(+)</text>
        <dbReference type="Rhea" id="RHEA:26152"/>
        <dbReference type="ChEBI" id="CHEBI:15377"/>
        <dbReference type="ChEBI" id="CHEBI:15378"/>
        <dbReference type="ChEBI" id="CHEBI:15934"/>
        <dbReference type="ChEBI" id="CHEBI:43474"/>
        <dbReference type="ChEBI" id="CHEBI:58201"/>
        <dbReference type="ChEBI" id="CHEBI:58830"/>
        <dbReference type="EC" id="2.5.1.78"/>
    </reaction>
</comment>
<dbReference type="UniPathway" id="UPA00275">
    <property type="reaction ID" value="UER00404"/>
</dbReference>
<dbReference type="InterPro" id="IPR036467">
    <property type="entry name" value="LS/RS_sf"/>
</dbReference>
<evidence type="ECO:0000256" key="3">
    <source>
        <dbReference type="ARBA" id="ARBA00012664"/>
    </source>
</evidence>
<dbReference type="GO" id="GO:0009349">
    <property type="term" value="C:riboflavin synthase complex"/>
    <property type="evidence" value="ECO:0007669"/>
    <property type="project" value="UniProtKB-UniRule"/>
</dbReference>
<keyword evidence="4 9" id="KW-0686">Riboflavin biosynthesis</keyword>
<dbReference type="HAMAP" id="MF_00178">
    <property type="entry name" value="Lumazine_synth"/>
    <property type="match status" value="1"/>
</dbReference>
<feature type="binding site" evidence="9">
    <location>
        <position position="114"/>
    </location>
    <ligand>
        <name>5-amino-6-(D-ribitylamino)uracil</name>
        <dbReference type="ChEBI" id="CHEBI:15934"/>
    </ligand>
</feature>
<feature type="binding site" evidence="9">
    <location>
        <begin position="86"/>
        <end position="87"/>
    </location>
    <ligand>
        <name>(2S)-2-hydroxy-3-oxobutyl phosphate</name>
        <dbReference type="ChEBI" id="CHEBI:58830"/>
    </ligand>
</feature>
<comment type="similarity">
    <text evidence="2 9">Belongs to the DMRL synthase family.</text>
</comment>
<dbReference type="Proteomes" id="UP000593994">
    <property type="component" value="Chromosome"/>
</dbReference>
<evidence type="ECO:0000256" key="1">
    <source>
        <dbReference type="ARBA" id="ARBA00004917"/>
    </source>
</evidence>
<dbReference type="RefSeq" id="WP_194369011.1">
    <property type="nucleotide sequence ID" value="NZ_CP054492.1"/>
</dbReference>
<feature type="binding site" evidence="9">
    <location>
        <position position="128"/>
    </location>
    <ligand>
        <name>(2S)-2-hydroxy-3-oxobutyl phosphate</name>
        <dbReference type="ChEBI" id="CHEBI:58830"/>
    </ligand>
</feature>
<dbReference type="PANTHER" id="PTHR21058">
    <property type="entry name" value="6,7-DIMETHYL-8-RIBITYLLUMAZINE SYNTHASE DMRL SYNTHASE LUMAZINE SYNTHASE"/>
    <property type="match status" value="1"/>
</dbReference>
<feature type="active site" description="Proton donor" evidence="9">
    <location>
        <position position="89"/>
    </location>
</feature>
<feature type="binding site" evidence="9">
    <location>
        <begin position="57"/>
        <end position="59"/>
    </location>
    <ligand>
        <name>5-amino-6-(D-ribitylamino)uracil</name>
        <dbReference type="ChEBI" id="CHEBI:15934"/>
    </ligand>
</feature>
<proteinExistence type="inferred from homology"/>
<dbReference type="SUPFAM" id="SSF52121">
    <property type="entry name" value="Lumazine synthase"/>
    <property type="match status" value="1"/>
</dbReference>
<dbReference type="NCBIfam" id="TIGR00114">
    <property type="entry name" value="lumazine-synth"/>
    <property type="match status" value="1"/>
</dbReference>
<feature type="binding site" evidence="9">
    <location>
        <begin position="81"/>
        <end position="83"/>
    </location>
    <ligand>
        <name>5-amino-6-(D-ribitylamino)uracil</name>
        <dbReference type="ChEBI" id="CHEBI:15934"/>
    </ligand>
</feature>
<keyword evidence="11" id="KW-1185">Reference proteome</keyword>
<reference evidence="10 11" key="1">
    <citation type="submission" date="2020-05" db="EMBL/GenBank/DDBJ databases">
        <title>Sulfurimonas marisnigri, sp. nov., and Sulfurimonas baltica, sp. nov., manganese oxide reducing chemolithoautotrophs of the class Epsilonproteobacteria isolated from the pelagic redoxclines of the Black and Baltic Seas and emended description of the genus Sulfurimonas.</title>
        <authorList>
            <person name="Henkel J.V."/>
            <person name="Laudan C."/>
            <person name="Werner J."/>
            <person name="Neu T."/>
            <person name="Plewe S."/>
            <person name="Sproer C."/>
            <person name="Bunk B."/>
            <person name="Schulz-Vogt H.N."/>
        </authorList>
    </citation>
    <scope>NUCLEOTIDE SEQUENCE [LARGE SCALE GENOMIC DNA]</scope>
    <source>
        <strain evidence="10 11">GD2</strain>
    </source>
</reference>
<dbReference type="KEGG" id="sbal:HUE88_11055"/>
<evidence type="ECO:0000256" key="5">
    <source>
        <dbReference type="ARBA" id="ARBA00022679"/>
    </source>
</evidence>
<dbReference type="EMBL" id="CP054492">
    <property type="protein sequence ID" value="QOY51636.1"/>
    <property type="molecule type" value="Genomic_DNA"/>
</dbReference>
<dbReference type="GO" id="GO:0005829">
    <property type="term" value="C:cytosol"/>
    <property type="evidence" value="ECO:0007669"/>
    <property type="project" value="TreeGrafter"/>
</dbReference>
<comment type="pathway">
    <text evidence="1 9">Cofactor biosynthesis; riboflavin biosynthesis; riboflavin from 2-hydroxy-3-oxobutyl phosphate and 5-amino-6-(D-ribitylamino)uracil: step 1/2.</text>
</comment>
<keyword evidence="5 9" id="KW-0808">Transferase</keyword>
<dbReference type="EC" id="2.5.1.78" evidence="3 9"/>
<comment type="function">
    <text evidence="7 9">Catalyzes the formation of 6,7-dimethyl-8-ribityllumazine by condensation of 5-amino-6-(D-ribitylamino)uracil with 3,4-dihydroxy-2-butanone 4-phosphate. This is the penultimate step in the biosynthesis of riboflavin.</text>
</comment>
<evidence type="ECO:0000313" key="10">
    <source>
        <dbReference type="EMBL" id="QOY51636.1"/>
    </source>
</evidence>
<dbReference type="Gene3D" id="3.40.50.960">
    <property type="entry name" value="Lumazine/riboflavin synthase"/>
    <property type="match status" value="1"/>
</dbReference>
<evidence type="ECO:0000313" key="11">
    <source>
        <dbReference type="Proteomes" id="UP000593994"/>
    </source>
</evidence>
<organism evidence="10 11">
    <name type="scientific">Candidatus Sulfurimonas baltica</name>
    <dbReference type="NCBI Taxonomy" id="2740404"/>
    <lineage>
        <taxon>Bacteria</taxon>
        <taxon>Pseudomonadati</taxon>
        <taxon>Campylobacterota</taxon>
        <taxon>Epsilonproteobacteria</taxon>
        <taxon>Campylobacterales</taxon>
        <taxon>Sulfurimonadaceae</taxon>
        <taxon>Sulfurimonas</taxon>
    </lineage>
</organism>
<dbReference type="InterPro" id="IPR034964">
    <property type="entry name" value="LS"/>
</dbReference>
<dbReference type="FunFam" id="3.40.50.960:FF:000001">
    <property type="entry name" value="6,7-dimethyl-8-ribityllumazine synthase"/>
    <property type="match status" value="1"/>
</dbReference>
<accession>A0A7S7LUB4</accession>
<dbReference type="PANTHER" id="PTHR21058:SF0">
    <property type="entry name" value="6,7-DIMETHYL-8-RIBITYLLUMAZINE SYNTHASE"/>
    <property type="match status" value="1"/>
</dbReference>
<evidence type="ECO:0000256" key="2">
    <source>
        <dbReference type="ARBA" id="ARBA00007424"/>
    </source>
</evidence>
<dbReference type="GO" id="GO:0009231">
    <property type="term" value="P:riboflavin biosynthetic process"/>
    <property type="evidence" value="ECO:0007669"/>
    <property type="project" value="UniProtKB-UniRule"/>
</dbReference>
<dbReference type="InterPro" id="IPR002180">
    <property type="entry name" value="LS/RS"/>
</dbReference>
<dbReference type="CDD" id="cd09209">
    <property type="entry name" value="Lumazine_synthase-I"/>
    <property type="match status" value="1"/>
</dbReference>
<dbReference type="GO" id="GO:0000906">
    <property type="term" value="F:6,7-dimethyl-8-ribityllumazine synthase activity"/>
    <property type="evidence" value="ECO:0007669"/>
    <property type="project" value="UniProtKB-UniRule"/>
</dbReference>
<dbReference type="Pfam" id="PF00885">
    <property type="entry name" value="DMRL_synthase"/>
    <property type="match status" value="1"/>
</dbReference>
<feature type="binding site" evidence="9">
    <location>
        <position position="23"/>
    </location>
    <ligand>
        <name>5-amino-6-(D-ribitylamino)uracil</name>
        <dbReference type="ChEBI" id="CHEBI:15934"/>
    </ligand>
</feature>
<dbReference type="AlphaFoldDB" id="A0A7S7LUB4"/>
<name>A0A7S7LUB4_9BACT</name>
<protein>
    <recommendedName>
        <fullName evidence="8 9">6,7-dimethyl-8-ribityllumazine synthase</fullName>
        <shortName evidence="9">DMRL synthase</shortName>
        <shortName evidence="9">LS</shortName>
        <shortName evidence="9">Lumazine synthase</shortName>
        <ecNumber evidence="3 9">2.5.1.78</ecNumber>
    </recommendedName>
</protein>
<evidence type="ECO:0000256" key="4">
    <source>
        <dbReference type="ARBA" id="ARBA00022619"/>
    </source>
</evidence>
<gene>
    <name evidence="9" type="primary">ribH</name>
    <name evidence="10" type="ORF">HUE88_11055</name>
</gene>
<evidence type="ECO:0000256" key="6">
    <source>
        <dbReference type="ARBA" id="ARBA00048785"/>
    </source>
</evidence>
<evidence type="ECO:0000256" key="9">
    <source>
        <dbReference type="HAMAP-Rule" id="MF_00178"/>
    </source>
</evidence>
<dbReference type="NCBIfam" id="NF000812">
    <property type="entry name" value="PRK00061.1-4"/>
    <property type="match status" value="1"/>
</dbReference>